<feature type="transmembrane region" description="Helical" evidence="7">
    <location>
        <begin position="12"/>
        <end position="32"/>
    </location>
</feature>
<protein>
    <recommendedName>
        <fullName evidence="8">Rhodopsin domain-containing protein</fullName>
    </recommendedName>
</protein>
<feature type="transmembrane region" description="Helical" evidence="7">
    <location>
        <begin position="167"/>
        <end position="192"/>
    </location>
</feature>
<dbReference type="Pfam" id="PF20684">
    <property type="entry name" value="Fung_rhodopsin"/>
    <property type="match status" value="1"/>
</dbReference>
<dbReference type="AlphaFoldDB" id="M2UZH1"/>
<evidence type="ECO:0000256" key="2">
    <source>
        <dbReference type="ARBA" id="ARBA00022692"/>
    </source>
</evidence>
<sequence>MDLGTSIQPLAYGIAYSTFFVGTLSILLRFYCRYIVLRTWGWDDYIAVAILAFSFAQQGVLQMFLYWGCGLHMGALDTNHHLEITKWLFIEEVLYYSVHWVIKLAFLVFYLRLSPDSDTFRYAVYFGVGFNTLVWITSVLVACFQCMPFDEIFHPGTHSDAQCINKMILLLGPCILNILVDIYILILPISTIWALKNIRMRRKIAVLCVIGFGGISVLIACCRIVILLRLSSPSPSLDTSYILGTMVVVSALEIQSAIIAVNLPSLKALWTKYTGANGAVPTSRQNLHNKAYKMSSFTGTDSDSESESLSPTCPNRPRINKKRSSDSTSSFWDADNPLTTLASEEESVLGDMMAVVMPLQWVRSDIRAIRVGRGYIVRSMMSMERVEDCFPVGHFLRNYGPRRDAESVVASLV</sequence>
<feature type="transmembrane region" description="Helical" evidence="7">
    <location>
        <begin position="123"/>
        <end position="147"/>
    </location>
</feature>
<feature type="transmembrane region" description="Helical" evidence="7">
    <location>
        <begin position="204"/>
        <end position="228"/>
    </location>
</feature>
<dbReference type="PANTHER" id="PTHR33048">
    <property type="entry name" value="PTH11-LIKE INTEGRAL MEMBRANE PROTEIN (AFU_ORTHOLOGUE AFUA_5G11245)"/>
    <property type="match status" value="1"/>
</dbReference>
<reference evidence="10" key="2">
    <citation type="journal article" date="2013" name="PLoS Genet.">
        <title>Comparative genome structure, secondary metabolite, and effector coding capacity across Cochliobolus pathogens.</title>
        <authorList>
            <person name="Condon B.J."/>
            <person name="Leng Y."/>
            <person name="Wu D."/>
            <person name="Bushley K.E."/>
            <person name="Ohm R.A."/>
            <person name="Otillar R."/>
            <person name="Martin J."/>
            <person name="Schackwitz W."/>
            <person name="Grimwood J."/>
            <person name="MohdZainudin N."/>
            <person name="Xue C."/>
            <person name="Wang R."/>
            <person name="Manning V.A."/>
            <person name="Dhillon B."/>
            <person name="Tu Z.J."/>
            <person name="Steffenson B.J."/>
            <person name="Salamov A."/>
            <person name="Sun H."/>
            <person name="Lowry S."/>
            <person name="LaButti K."/>
            <person name="Han J."/>
            <person name="Copeland A."/>
            <person name="Lindquist E."/>
            <person name="Barry K."/>
            <person name="Schmutz J."/>
            <person name="Baker S.E."/>
            <person name="Ciuffetti L.M."/>
            <person name="Grigoriev I.V."/>
            <person name="Zhong S."/>
            <person name="Turgeon B.G."/>
        </authorList>
    </citation>
    <scope>NUCLEOTIDE SEQUENCE [LARGE SCALE GENOMIC DNA]</scope>
    <source>
        <strain evidence="10">C5 / ATCC 48332 / race O</strain>
    </source>
</reference>
<name>M2UZH1_COCH5</name>
<dbReference type="eggNOG" id="ENOG502SKMD">
    <property type="taxonomic scope" value="Eukaryota"/>
</dbReference>
<keyword evidence="3 7" id="KW-1133">Transmembrane helix</keyword>
<evidence type="ECO:0000256" key="1">
    <source>
        <dbReference type="ARBA" id="ARBA00004141"/>
    </source>
</evidence>
<evidence type="ECO:0000313" key="9">
    <source>
        <dbReference type="EMBL" id="EMD93122.1"/>
    </source>
</evidence>
<organism evidence="9 10">
    <name type="scientific">Cochliobolus heterostrophus (strain C5 / ATCC 48332 / race O)</name>
    <name type="common">Southern corn leaf blight fungus</name>
    <name type="synonym">Bipolaris maydis</name>
    <dbReference type="NCBI Taxonomy" id="701091"/>
    <lineage>
        <taxon>Eukaryota</taxon>
        <taxon>Fungi</taxon>
        <taxon>Dikarya</taxon>
        <taxon>Ascomycota</taxon>
        <taxon>Pezizomycotina</taxon>
        <taxon>Dothideomycetes</taxon>
        <taxon>Pleosporomycetidae</taxon>
        <taxon>Pleosporales</taxon>
        <taxon>Pleosporineae</taxon>
        <taxon>Pleosporaceae</taxon>
        <taxon>Bipolaris</taxon>
    </lineage>
</organism>
<dbReference type="InterPro" id="IPR052337">
    <property type="entry name" value="SAT4-like"/>
</dbReference>
<evidence type="ECO:0000256" key="6">
    <source>
        <dbReference type="SAM" id="MobiDB-lite"/>
    </source>
</evidence>
<comment type="similarity">
    <text evidence="5">Belongs to the SAT4 family.</text>
</comment>
<feature type="region of interest" description="Disordered" evidence="6">
    <location>
        <begin position="298"/>
        <end position="331"/>
    </location>
</feature>
<dbReference type="OrthoDB" id="5329176at2759"/>
<feature type="transmembrane region" description="Helical" evidence="7">
    <location>
        <begin position="93"/>
        <end position="111"/>
    </location>
</feature>
<keyword evidence="2 7" id="KW-0812">Transmembrane</keyword>
<dbReference type="OMA" id="KWLFIEE"/>
<dbReference type="Proteomes" id="UP000016936">
    <property type="component" value="Unassembled WGS sequence"/>
</dbReference>
<feature type="transmembrane region" description="Helical" evidence="7">
    <location>
        <begin position="44"/>
        <end position="67"/>
    </location>
</feature>
<dbReference type="HOGENOM" id="CLU_028200_31_1_1"/>
<proteinExistence type="inferred from homology"/>
<evidence type="ECO:0000256" key="4">
    <source>
        <dbReference type="ARBA" id="ARBA00023136"/>
    </source>
</evidence>
<gene>
    <name evidence="9" type="ORF">COCHEDRAFT_1154818</name>
</gene>
<dbReference type="PANTHER" id="PTHR33048:SF47">
    <property type="entry name" value="INTEGRAL MEMBRANE PROTEIN-RELATED"/>
    <property type="match status" value="1"/>
</dbReference>
<evidence type="ECO:0000256" key="5">
    <source>
        <dbReference type="ARBA" id="ARBA00038359"/>
    </source>
</evidence>
<evidence type="ECO:0000256" key="3">
    <source>
        <dbReference type="ARBA" id="ARBA00022989"/>
    </source>
</evidence>
<keyword evidence="10" id="KW-1185">Reference proteome</keyword>
<evidence type="ECO:0000256" key="7">
    <source>
        <dbReference type="SAM" id="Phobius"/>
    </source>
</evidence>
<keyword evidence="4 7" id="KW-0472">Membrane</keyword>
<accession>M2UZH1</accession>
<feature type="transmembrane region" description="Helical" evidence="7">
    <location>
        <begin position="240"/>
        <end position="263"/>
    </location>
</feature>
<feature type="domain" description="Rhodopsin" evidence="8">
    <location>
        <begin position="28"/>
        <end position="271"/>
    </location>
</feature>
<dbReference type="InterPro" id="IPR049326">
    <property type="entry name" value="Rhodopsin_dom_fungi"/>
</dbReference>
<dbReference type="EMBL" id="KB445574">
    <property type="protein sequence ID" value="EMD93122.1"/>
    <property type="molecule type" value="Genomic_DNA"/>
</dbReference>
<evidence type="ECO:0000259" key="8">
    <source>
        <dbReference type="Pfam" id="PF20684"/>
    </source>
</evidence>
<dbReference type="GO" id="GO:0016020">
    <property type="term" value="C:membrane"/>
    <property type="evidence" value="ECO:0007669"/>
    <property type="project" value="UniProtKB-SubCell"/>
</dbReference>
<comment type="subcellular location">
    <subcellularLocation>
        <location evidence="1">Membrane</location>
        <topology evidence="1">Multi-pass membrane protein</topology>
    </subcellularLocation>
</comment>
<reference evidence="9 10" key="1">
    <citation type="journal article" date="2012" name="PLoS Pathog.">
        <title>Diverse lifestyles and strategies of plant pathogenesis encoded in the genomes of eighteen Dothideomycetes fungi.</title>
        <authorList>
            <person name="Ohm R.A."/>
            <person name="Feau N."/>
            <person name="Henrissat B."/>
            <person name="Schoch C.L."/>
            <person name="Horwitz B.A."/>
            <person name="Barry K.W."/>
            <person name="Condon B.J."/>
            <person name="Copeland A.C."/>
            <person name="Dhillon B."/>
            <person name="Glaser F."/>
            <person name="Hesse C.N."/>
            <person name="Kosti I."/>
            <person name="LaButti K."/>
            <person name="Lindquist E.A."/>
            <person name="Lucas S."/>
            <person name="Salamov A.A."/>
            <person name="Bradshaw R.E."/>
            <person name="Ciuffetti L."/>
            <person name="Hamelin R.C."/>
            <person name="Kema G.H.J."/>
            <person name="Lawrence C."/>
            <person name="Scott J.A."/>
            <person name="Spatafora J.W."/>
            <person name="Turgeon B.G."/>
            <person name="de Wit P.J.G.M."/>
            <person name="Zhong S."/>
            <person name="Goodwin S.B."/>
            <person name="Grigoriev I.V."/>
        </authorList>
    </citation>
    <scope>NUCLEOTIDE SEQUENCE [LARGE SCALE GENOMIC DNA]</scope>
    <source>
        <strain evidence="10">C5 / ATCC 48332 / race O</strain>
    </source>
</reference>
<evidence type="ECO:0000313" key="10">
    <source>
        <dbReference type="Proteomes" id="UP000016936"/>
    </source>
</evidence>
<feature type="compositionally biased region" description="Polar residues" evidence="6">
    <location>
        <begin position="298"/>
        <end position="313"/>
    </location>
</feature>